<keyword evidence="2" id="KW-1185">Reference proteome</keyword>
<dbReference type="Proteomes" id="UP000504636">
    <property type="component" value="Unplaced"/>
</dbReference>
<organism evidence="1">
    <name type="scientific">Mytilinidion resinicola</name>
    <dbReference type="NCBI Taxonomy" id="574789"/>
    <lineage>
        <taxon>Eukaryota</taxon>
        <taxon>Fungi</taxon>
        <taxon>Dikarya</taxon>
        <taxon>Ascomycota</taxon>
        <taxon>Pezizomycotina</taxon>
        <taxon>Dothideomycetes</taxon>
        <taxon>Pleosporomycetidae</taxon>
        <taxon>Mytilinidiales</taxon>
        <taxon>Mytilinidiaceae</taxon>
        <taxon>Mytilinidion</taxon>
    </lineage>
</organism>
<accession>A0A6A6YLW8</accession>
<dbReference type="GeneID" id="54466481"/>
<dbReference type="EMBL" id="MU003701">
    <property type="protein sequence ID" value="KAF2809790.1"/>
    <property type="molecule type" value="Genomic_DNA"/>
</dbReference>
<reference evidence="3" key="3">
    <citation type="submission" date="2025-04" db="UniProtKB">
        <authorList>
            <consortium name="RefSeq"/>
        </authorList>
    </citation>
    <scope>IDENTIFICATION</scope>
    <source>
        <strain evidence="3">CBS 304.34</strain>
    </source>
</reference>
<proteinExistence type="predicted"/>
<evidence type="ECO:0000313" key="2">
    <source>
        <dbReference type="Proteomes" id="UP000504636"/>
    </source>
</evidence>
<dbReference type="PANTHER" id="PTHR38791">
    <property type="entry name" value="ZN(II)2CYS6 TRANSCRIPTION FACTOR (EUROFUNG)-RELATED-RELATED"/>
    <property type="match status" value="1"/>
</dbReference>
<dbReference type="AlphaFoldDB" id="A0A6A6YLW8"/>
<evidence type="ECO:0000313" key="3">
    <source>
        <dbReference type="RefSeq" id="XP_033576754.1"/>
    </source>
</evidence>
<evidence type="ECO:0000313" key="1">
    <source>
        <dbReference type="EMBL" id="KAF2809790.1"/>
    </source>
</evidence>
<dbReference type="OrthoDB" id="3525185at2759"/>
<dbReference type="RefSeq" id="XP_033576754.1">
    <property type="nucleotide sequence ID" value="XM_033725588.1"/>
</dbReference>
<protein>
    <submittedName>
        <fullName evidence="1 3">C6 transcription factor</fullName>
    </submittedName>
</protein>
<name>A0A6A6YLW8_9PEZI</name>
<dbReference type="InterPro" id="IPR053175">
    <property type="entry name" value="DHMBA_Reg_Transcription_Factor"/>
</dbReference>
<reference evidence="3" key="2">
    <citation type="submission" date="2020-04" db="EMBL/GenBank/DDBJ databases">
        <authorList>
            <consortium name="NCBI Genome Project"/>
        </authorList>
    </citation>
    <scope>NUCLEOTIDE SEQUENCE</scope>
    <source>
        <strain evidence="3">CBS 304.34</strain>
    </source>
</reference>
<sequence length="441" mass="48771">MPKRVPLPGTDCLPEDILPVETSQTESNALSLRAFFYDYCIISTNPNLSRGFLSGLEMMAYRRGPKCDLVKACQAVSFATHGKPLNRPQLVHKAGVFYQELLGSLAKAIQDPASTSAAETKLIAMLLGIFQITMSDETNPGNHDAHAKGLAAFMQIGTSPLNLLGTVRSNQGPHGTANVQVDKIPSATNAGFSIKQVSGVFSIPAMRGQGESLDDLLLSLDSLWKRSESLFASKDLNALRKESIALDQRFAEWETSRATEFKPTTICNVKQNHSESEIGVGYWPGKIHTYFDLYVAGVWNVIRTARLLLLALIFQLSETLGENDSYVEHMHVVNRLVDDMAASIPYHLTDNLQVFISQRSRNKEVIDPGKYLGGLLLMHPLYVTSEMRFVPERMRTYMRKCLAWTGSNMGFGQATLLANTPGIDREFLASGCMIIWSGFLE</sequence>
<gene>
    <name evidence="1 3" type="ORF">BDZ99DRAFT_521108</name>
</gene>
<reference evidence="1 3" key="1">
    <citation type="journal article" date="2020" name="Stud. Mycol.">
        <title>101 Dothideomycetes genomes: a test case for predicting lifestyles and emergence of pathogens.</title>
        <authorList>
            <person name="Haridas S."/>
            <person name="Albert R."/>
            <person name="Binder M."/>
            <person name="Bloem J."/>
            <person name="Labutti K."/>
            <person name="Salamov A."/>
            <person name="Andreopoulos B."/>
            <person name="Baker S."/>
            <person name="Barry K."/>
            <person name="Bills G."/>
            <person name="Bluhm B."/>
            <person name="Cannon C."/>
            <person name="Castanera R."/>
            <person name="Culley D."/>
            <person name="Daum C."/>
            <person name="Ezra D."/>
            <person name="Gonzalez J."/>
            <person name="Henrissat B."/>
            <person name="Kuo A."/>
            <person name="Liang C."/>
            <person name="Lipzen A."/>
            <person name="Lutzoni F."/>
            <person name="Magnuson J."/>
            <person name="Mondo S."/>
            <person name="Nolan M."/>
            <person name="Ohm R."/>
            <person name="Pangilinan J."/>
            <person name="Park H.-J."/>
            <person name="Ramirez L."/>
            <person name="Alfaro M."/>
            <person name="Sun H."/>
            <person name="Tritt A."/>
            <person name="Yoshinaga Y."/>
            <person name="Zwiers L.-H."/>
            <person name="Turgeon B."/>
            <person name="Goodwin S."/>
            <person name="Spatafora J."/>
            <person name="Crous P."/>
            <person name="Grigoriev I."/>
        </authorList>
    </citation>
    <scope>NUCLEOTIDE SEQUENCE</scope>
    <source>
        <strain evidence="1 3">CBS 304.34</strain>
    </source>
</reference>
<dbReference type="PANTHER" id="PTHR38791:SF5">
    <property type="entry name" value="TRANSCRIPTION FACTOR DBAG-RELATED"/>
    <property type="match status" value="1"/>
</dbReference>